<gene>
    <name evidence="17" type="ORF">g.34861</name>
</gene>
<evidence type="ECO:0000256" key="7">
    <source>
        <dbReference type="ARBA" id="ARBA00022824"/>
    </source>
</evidence>
<keyword evidence="8" id="KW-0492">Microsome</keyword>
<evidence type="ECO:0000256" key="9">
    <source>
        <dbReference type="ARBA" id="ARBA00023002"/>
    </source>
</evidence>
<dbReference type="SUPFAM" id="SSF48264">
    <property type="entry name" value="Cytochrome P450"/>
    <property type="match status" value="1"/>
</dbReference>
<evidence type="ECO:0008006" key="18">
    <source>
        <dbReference type="Google" id="ProtNLM"/>
    </source>
</evidence>
<dbReference type="GO" id="GO:0005506">
    <property type="term" value="F:iron ion binding"/>
    <property type="evidence" value="ECO:0007669"/>
    <property type="project" value="InterPro"/>
</dbReference>
<dbReference type="Pfam" id="PF00067">
    <property type="entry name" value="p450"/>
    <property type="match status" value="1"/>
</dbReference>
<organism evidence="17">
    <name type="scientific">Graphocephala atropunctata</name>
    <dbReference type="NCBI Taxonomy" id="36148"/>
    <lineage>
        <taxon>Eukaryota</taxon>
        <taxon>Metazoa</taxon>
        <taxon>Ecdysozoa</taxon>
        <taxon>Arthropoda</taxon>
        <taxon>Hexapoda</taxon>
        <taxon>Insecta</taxon>
        <taxon>Pterygota</taxon>
        <taxon>Neoptera</taxon>
        <taxon>Paraneoptera</taxon>
        <taxon>Hemiptera</taxon>
        <taxon>Auchenorrhyncha</taxon>
        <taxon>Membracoidea</taxon>
        <taxon>Cicadellidae</taxon>
        <taxon>Cicadellinae</taxon>
        <taxon>Cicadellini</taxon>
        <taxon>Graphocephala</taxon>
    </lineage>
</organism>
<dbReference type="InterPro" id="IPR001128">
    <property type="entry name" value="Cyt_P450"/>
</dbReference>
<feature type="region of interest" description="Disordered" evidence="15">
    <location>
        <begin position="303"/>
        <end position="323"/>
    </location>
</feature>
<evidence type="ECO:0000256" key="6">
    <source>
        <dbReference type="ARBA" id="ARBA00022723"/>
    </source>
</evidence>
<evidence type="ECO:0000256" key="5">
    <source>
        <dbReference type="ARBA" id="ARBA00022617"/>
    </source>
</evidence>
<evidence type="ECO:0000256" key="3">
    <source>
        <dbReference type="ARBA" id="ARBA00004406"/>
    </source>
</evidence>
<dbReference type="PROSITE" id="PS00086">
    <property type="entry name" value="CYTOCHROME_P450"/>
    <property type="match status" value="1"/>
</dbReference>
<keyword evidence="7" id="KW-0256">Endoplasmic reticulum</keyword>
<evidence type="ECO:0000256" key="2">
    <source>
        <dbReference type="ARBA" id="ARBA00004174"/>
    </source>
</evidence>
<evidence type="ECO:0000256" key="11">
    <source>
        <dbReference type="ARBA" id="ARBA00023033"/>
    </source>
</evidence>
<comment type="similarity">
    <text evidence="4 14">Belongs to the cytochrome P450 family.</text>
</comment>
<evidence type="ECO:0000256" key="8">
    <source>
        <dbReference type="ARBA" id="ARBA00022848"/>
    </source>
</evidence>
<evidence type="ECO:0000256" key="10">
    <source>
        <dbReference type="ARBA" id="ARBA00023004"/>
    </source>
</evidence>
<keyword evidence="5 13" id="KW-0349">Heme</keyword>
<keyword evidence="6 13" id="KW-0479">Metal-binding</keyword>
<evidence type="ECO:0000256" key="13">
    <source>
        <dbReference type="PIRSR" id="PIRSR602401-1"/>
    </source>
</evidence>
<dbReference type="EMBL" id="GEBQ01014011">
    <property type="protein sequence ID" value="JAT25966.1"/>
    <property type="molecule type" value="Transcribed_RNA"/>
</dbReference>
<dbReference type="InterPro" id="IPR002401">
    <property type="entry name" value="Cyt_P450_E_grp-I"/>
</dbReference>
<keyword evidence="12 16" id="KW-0472">Membrane</keyword>
<evidence type="ECO:0000256" key="15">
    <source>
        <dbReference type="SAM" id="MobiDB-lite"/>
    </source>
</evidence>
<dbReference type="PRINTS" id="PR00385">
    <property type="entry name" value="P450"/>
</dbReference>
<evidence type="ECO:0000256" key="4">
    <source>
        <dbReference type="ARBA" id="ARBA00010617"/>
    </source>
</evidence>
<feature type="transmembrane region" description="Helical" evidence="16">
    <location>
        <begin position="23"/>
        <end position="42"/>
    </location>
</feature>
<comment type="cofactor">
    <cofactor evidence="1 13">
        <name>heme</name>
        <dbReference type="ChEBI" id="CHEBI:30413"/>
    </cofactor>
</comment>
<comment type="subcellular location">
    <subcellularLocation>
        <location evidence="3">Endoplasmic reticulum membrane</location>
        <topology evidence="3">Peripheral membrane protein</topology>
    </subcellularLocation>
    <subcellularLocation>
        <location evidence="2">Microsome membrane</location>
        <topology evidence="2">Peripheral membrane protein</topology>
    </subcellularLocation>
</comment>
<keyword evidence="10 13" id="KW-0408">Iron</keyword>
<keyword evidence="11 14" id="KW-0503">Monooxygenase</keyword>
<name>A0A1B6LQG7_9HEMI</name>
<dbReference type="GO" id="GO:0016705">
    <property type="term" value="F:oxidoreductase activity, acting on paired donors, with incorporation or reduction of molecular oxygen"/>
    <property type="evidence" value="ECO:0007669"/>
    <property type="project" value="InterPro"/>
</dbReference>
<dbReference type="InterPro" id="IPR036396">
    <property type="entry name" value="Cyt_P450_sf"/>
</dbReference>
<protein>
    <recommendedName>
        <fullName evidence="18">Cytochrome P450</fullName>
    </recommendedName>
</protein>
<keyword evidence="16" id="KW-1133">Transmembrane helix</keyword>
<dbReference type="PANTHER" id="PTHR24292:SF100">
    <property type="entry name" value="CYTOCHROME P450 6A16, ISOFORM B-RELATED"/>
    <property type="match status" value="1"/>
</dbReference>
<dbReference type="CDD" id="cd11056">
    <property type="entry name" value="CYP6-like"/>
    <property type="match status" value="1"/>
</dbReference>
<dbReference type="InterPro" id="IPR017972">
    <property type="entry name" value="Cyt_P450_CS"/>
</dbReference>
<dbReference type="FunFam" id="1.10.630.10:FF:000042">
    <property type="entry name" value="Cytochrome P450"/>
    <property type="match status" value="1"/>
</dbReference>
<dbReference type="PRINTS" id="PR00463">
    <property type="entry name" value="EP450I"/>
</dbReference>
<keyword evidence="9 14" id="KW-0560">Oxidoreductase</keyword>
<evidence type="ECO:0000256" key="1">
    <source>
        <dbReference type="ARBA" id="ARBA00001971"/>
    </source>
</evidence>
<feature type="binding site" description="axial binding residue" evidence="13">
    <location>
        <position position="488"/>
    </location>
    <ligand>
        <name>heme</name>
        <dbReference type="ChEBI" id="CHEBI:30413"/>
    </ligand>
    <ligandPart>
        <name>Fe</name>
        <dbReference type="ChEBI" id="CHEBI:18248"/>
    </ligandPart>
</feature>
<dbReference type="AlphaFoldDB" id="A0A1B6LQG7"/>
<dbReference type="GO" id="GO:0020037">
    <property type="term" value="F:heme binding"/>
    <property type="evidence" value="ECO:0007669"/>
    <property type="project" value="InterPro"/>
</dbReference>
<proteinExistence type="inferred from homology"/>
<dbReference type="PANTHER" id="PTHR24292">
    <property type="entry name" value="CYTOCHROME P450"/>
    <property type="match status" value="1"/>
</dbReference>
<dbReference type="InterPro" id="IPR050476">
    <property type="entry name" value="Insect_CytP450_Detox"/>
</dbReference>
<evidence type="ECO:0000256" key="16">
    <source>
        <dbReference type="SAM" id="Phobius"/>
    </source>
</evidence>
<reference evidence="17" key="1">
    <citation type="submission" date="2015-11" db="EMBL/GenBank/DDBJ databases">
        <title>De novo transcriptome assembly of four potential Pierce s Disease insect vectors from Arizona vineyards.</title>
        <authorList>
            <person name="Tassone E.E."/>
        </authorList>
    </citation>
    <scope>NUCLEOTIDE SEQUENCE</scope>
</reference>
<dbReference type="Gene3D" id="1.10.630.10">
    <property type="entry name" value="Cytochrome P450"/>
    <property type="match status" value="1"/>
</dbReference>
<accession>A0A1B6LQG7</accession>
<feature type="non-terminal residue" evidence="17">
    <location>
        <position position="1"/>
    </location>
</feature>
<sequence length="547" mass="62849">AVLSVCCQSVVQAADRQTSCGRMIIELLIGLAVTLGSIYLYLTNTYDYWKKRGVVFINPTFPLGNLHDQFFGKADVGTILQRSYTQHKGMGLKYVGSFTIRDPTIMLIDLDLCKQVLTKDFSHFTTRNFTVTTHEYLTKHLFALEGQEWKEMRTKLTPTFTSGKMKNMFQLMGKCADQLQAHIDKVVLQTGEFEVKDLIARFTTDIIATCAFGLEVNSIEDRDDEFFRVGQLIFVPKRLSFVKFMLHRTFPAVARAIKLDLMNQRISEVLMRIMKDTIEYRKNNNVVRNDFVELLMKVRENKSLEDEEDHATTGSRPFNKLPNKLQSHTKEQLTLEEMAAQAFVFFAAGFETAASTTSFCLYELAKSPPVQERLQREIDEVLSKHDNKITYQALQDMTFMDQVVNETLRMYASLPVLTRVCTETYQFPGTDLVIEKGIRVFIPTYAIHHDPDIYPNPYTFNPDRFSEENSRGRHHYAFLPFGEGPRICIGMRFGRLQVKIGLAAILSRYQLSPAPDTPSKLELNPLMAFTTAKDPYRLKITRRTEKL</sequence>
<keyword evidence="16" id="KW-0812">Transmembrane</keyword>
<evidence type="ECO:0000256" key="14">
    <source>
        <dbReference type="RuleBase" id="RU000461"/>
    </source>
</evidence>
<dbReference type="GO" id="GO:0005789">
    <property type="term" value="C:endoplasmic reticulum membrane"/>
    <property type="evidence" value="ECO:0007669"/>
    <property type="project" value="UniProtKB-SubCell"/>
</dbReference>
<evidence type="ECO:0000256" key="12">
    <source>
        <dbReference type="ARBA" id="ARBA00023136"/>
    </source>
</evidence>
<evidence type="ECO:0000313" key="17">
    <source>
        <dbReference type="EMBL" id="JAT25966.1"/>
    </source>
</evidence>
<dbReference type="GO" id="GO:0004497">
    <property type="term" value="F:monooxygenase activity"/>
    <property type="evidence" value="ECO:0007669"/>
    <property type="project" value="UniProtKB-KW"/>
</dbReference>